<dbReference type="SUPFAM" id="SSF75304">
    <property type="entry name" value="Amidase signature (AS) enzymes"/>
    <property type="match status" value="1"/>
</dbReference>
<dbReference type="PANTHER" id="PTHR11895">
    <property type="entry name" value="TRANSAMIDASE"/>
    <property type="match status" value="1"/>
</dbReference>
<dbReference type="InterPro" id="IPR000120">
    <property type="entry name" value="Amidase"/>
</dbReference>
<dbReference type="AlphaFoldDB" id="A0AAE3SW55"/>
<dbReference type="GO" id="GO:0003824">
    <property type="term" value="F:catalytic activity"/>
    <property type="evidence" value="ECO:0007669"/>
    <property type="project" value="InterPro"/>
</dbReference>
<dbReference type="InterPro" id="IPR036928">
    <property type="entry name" value="AS_sf"/>
</dbReference>
<protein>
    <submittedName>
        <fullName evidence="2">Amidase</fullName>
    </submittedName>
</protein>
<dbReference type="Pfam" id="PF01425">
    <property type="entry name" value="Amidase"/>
    <property type="match status" value="1"/>
</dbReference>
<dbReference type="RefSeq" id="WP_306410874.1">
    <property type="nucleotide sequence ID" value="NZ_JANFPI010000002.1"/>
</dbReference>
<evidence type="ECO:0000313" key="3">
    <source>
        <dbReference type="Proteomes" id="UP001208771"/>
    </source>
</evidence>
<organism evidence="2 3">
    <name type="scientific">Ectorhizobium quercum</name>
    <dbReference type="NCBI Taxonomy" id="2965071"/>
    <lineage>
        <taxon>Bacteria</taxon>
        <taxon>Pseudomonadati</taxon>
        <taxon>Pseudomonadota</taxon>
        <taxon>Alphaproteobacteria</taxon>
        <taxon>Hyphomicrobiales</taxon>
        <taxon>Rhizobiaceae</taxon>
        <taxon>Ectorhizobium</taxon>
    </lineage>
</organism>
<reference evidence="2" key="1">
    <citation type="submission" date="2022-07" db="EMBL/GenBank/DDBJ databases">
        <title>Ectorhizobium quercum gen.nov., sp. nov.</title>
        <authorList>
            <person name="Ma T."/>
            <person name="Li Y."/>
        </authorList>
    </citation>
    <scope>NUCLEOTIDE SEQUENCE</scope>
    <source>
        <strain evidence="2">BDR2-2</strain>
    </source>
</reference>
<dbReference type="EMBL" id="JANFPI010000002">
    <property type="protein sequence ID" value="MCX8997105.1"/>
    <property type="molecule type" value="Genomic_DNA"/>
</dbReference>
<keyword evidence="3" id="KW-1185">Reference proteome</keyword>
<gene>
    <name evidence="2" type="ORF">NOF55_08295</name>
</gene>
<comment type="caution">
    <text evidence="2">The sequence shown here is derived from an EMBL/GenBank/DDBJ whole genome shotgun (WGS) entry which is preliminary data.</text>
</comment>
<name>A0AAE3SW55_9HYPH</name>
<dbReference type="NCBIfam" id="NF005460">
    <property type="entry name" value="PRK07056.1"/>
    <property type="match status" value="1"/>
</dbReference>
<feature type="domain" description="Amidase" evidence="1">
    <location>
        <begin position="28"/>
        <end position="437"/>
    </location>
</feature>
<dbReference type="Gene3D" id="3.90.1300.10">
    <property type="entry name" value="Amidase signature (AS) domain"/>
    <property type="match status" value="1"/>
</dbReference>
<evidence type="ECO:0000259" key="1">
    <source>
        <dbReference type="Pfam" id="PF01425"/>
    </source>
</evidence>
<dbReference type="PANTHER" id="PTHR11895:SF176">
    <property type="entry name" value="AMIDASE AMID-RELATED"/>
    <property type="match status" value="1"/>
</dbReference>
<accession>A0AAE3SW55</accession>
<proteinExistence type="predicted"/>
<dbReference type="Proteomes" id="UP001208771">
    <property type="component" value="Unassembled WGS sequence"/>
</dbReference>
<dbReference type="InterPro" id="IPR023631">
    <property type="entry name" value="Amidase_dom"/>
</dbReference>
<sequence length="456" mass="46876">MTMRETLTARAEALDSGRMSAVQMVQDALDRIRDPDGEGARAFVKVHAEQALAAAAAHDGLRAAGAAPSPFAGIPISVKDLFDLKGEATPAGSKALAGAAPAGRDAPAIARLKAAGFVVVGRTNMTEFAFSGLGLNPHYGTPASPWDRQTRRIPGGSSSGAGVSVADGMAAAGTGSDTGGSCRIPAALCGTVGYKPTASAVPLDGALPLSTTLDSIGSMAPSVECCRILHTILSGAPLDAAPVRPVAGLRIAVPQTVALDGLEPYVADLFERRLKQLEAAGARIVFVPLAEFAEVAAINAKGGFTAAESYAWHARLAAEKGGDYDPRVLKRILRGRDQSAADYIELLERRADFVRRVEAAIAAYDVIAMPTVPAVAPPIAALEADDDLFTRVNLAMLRNPTLINMMDGCSISLPMHEAGEAPAGLMLSARGGQDAALFAAARAVEAALADPIRAGA</sequence>
<evidence type="ECO:0000313" key="2">
    <source>
        <dbReference type="EMBL" id="MCX8997105.1"/>
    </source>
</evidence>